<proteinExistence type="inferred from homology"/>
<feature type="chain" id="PRO_5020607809" evidence="3">
    <location>
        <begin position="31"/>
        <end position="410"/>
    </location>
</feature>
<evidence type="ECO:0000259" key="4">
    <source>
        <dbReference type="Pfam" id="PF13458"/>
    </source>
</evidence>
<evidence type="ECO:0000256" key="1">
    <source>
        <dbReference type="ARBA" id="ARBA00010062"/>
    </source>
</evidence>
<dbReference type="PROSITE" id="PS51318">
    <property type="entry name" value="TAT"/>
    <property type="match status" value="1"/>
</dbReference>
<feature type="domain" description="Leucine-binding protein" evidence="4">
    <location>
        <begin position="38"/>
        <end position="347"/>
    </location>
</feature>
<organism evidence="5 6">
    <name type="scientific">Kerstersia gyiorum</name>
    <dbReference type="NCBI Taxonomy" id="206506"/>
    <lineage>
        <taxon>Bacteria</taxon>
        <taxon>Pseudomonadati</taxon>
        <taxon>Pseudomonadota</taxon>
        <taxon>Betaproteobacteria</taxon>
        <taxon>Burkholderiales</taxon>
        <taxon>Alcaligenaceae</taxon>
        <taxon>Kerstersia</taxon>
    </lineage>
</organism>
<dbReference type="Gene3D" id="3.40.50.2300">
    <property type="match status" value="2"/>
</dbReference>
<dbReference type="PANTHER" id="PTHR30483">
    <property type="entry name" value="LEUCINE-SPECIFIC-BINDING PROTEIN"/>
    <property type="match status" value="1"/>
</dbReference>
<dbReference type="InterPro" id="IPR028081">
    <property type="entry name" value="Leu-bd"/>
</dbReference>
<dbReference type="InterPro" id="IPR028082">
    <property type="entry name" value="Peripla_BP_I"/>
</dbReference>
<dbReference type="InterPro" id="IPR006311">
    <property type="entry name" value="TAT_signal"/>
</dbReference>
<protein>
    <submittedName>
        <fullName evidence="5">Amino acid/amide ABC transporter substrate-binding protein (HAAT family)</fullName>
    </submittedName>
</protein>
<feature type="signal peptide" evidence="3">
    <location>
        <begin position="1"/>
        <end position="30"/>
    </location>
</feature>
<dbReference type="EMBL" id="SGWZ01000002">
    <property type="protein sequence ID" value="RZS70129.1"/>
    <property type="molecule type" value="Genomic_DNA"/>
</dbReference>
<dbReference type="InterPro" id="IPR051010">
    <property type="entry name" value="BCAA_transport"/>
</dbReference>
<dbReference type="GeneID" id="99726164"/>
<gene>
    <name evidence="5" type="ORF">EV679_1522</name>
</gene>
<dbReference type="PANTHER" id="PTHR30483:SF6">
    <property type="entry name" value="PERIPLASMIC BINDING PROTEIN OF ABC TRANSPORTER FOR NATURAL AMINO ACIDS"/>
    <property type="match status" value="1"/>
</dbReference>
<evidence type="ECO:0000313" key="5">
    <source>
        <dbReference type="EMBL" id="RZS70129.1"/>
    </source>
</evidence>
<dbReference type="AlphaFoldDB" id="A0A4Q7MNU5"/>
<evidence type="ECO:0000256" key="2">
    <source>
        <dbReference type="ARBA" id="ARBA00022729"/>
    </source>
</evidence>
<dbReference type="Proteomes" id="UP000292039">
    <property type="component" value="Unassembled WGS sequence"/>
</dbReference>
<evidence type="ECO:0000313" key="6">
    <source>
        <dbReference type="Proteomes" id="UP000292039"/>
    </source>
</evidence>
<accession>A0A4Q7MNU5</accession>
<name>A0A4Q7MNU5_9BURK</name>
<reference evidence="5 6" key="1">
    <citation type="submission" date="2019-02" db="EMBL/GenBank/DDBJ databases">
        <title>Genomic Encyclopedia of Type Strains, Phase IV (KMG-IV): sequencing the most valuable type-strain genomes for metagenomic binning, comparative biology and taxonomic classification.</title>
        <authorList>
            <person name="Goeker M."/>
        </authorList>
    </citation>
    <scope>NUCLEOTIDE SEQUENCE [LARGE SCALE GENOMIC DNA]</scope>
    <source>
        <strain evidence="5 6">DSM 16618</strain>
    </source>
</reference>
<sequence length="410" mass="43738">MKKQTFKRRDMIKATGALAVALALSAGVQAQSGGELLIGGLVPVTGAGAPYGGNMLKAMEIGVKEVNDAGGMAGRSLRLIAEDSQTQPQAAVLAAKKLIEINKVQAILGTWASGVTLAVLPLTDAANIIQMNVSGAPAISEIDKKDLVWRFQATNDRFGRAFAEIAAKNGYKKPATMAFNNASGRGNTDGFIKAWEAKGGKVLANVVYEPNRSSYRSELQKVLATDPDVIVMGSYLPDTTIILREWFHSGAENAWIIPGWAANTELVQALGQEVTDGIISVDTVSNSDADSYKDLNQRYRQATGADLADNVYAAMTYDMVISLALAAHKAGADATPQQISDQIRAVSNPDGEKVYSYAQGKALLDAGKDIDYEGASSRLNFDEYGDSNPDFGVYAIRDGKFERVDTISLD</sequence>
<comment type="caution">
    <text evidence="5">The sequence shown here is derived from an EMBL/GenBank/DDBJ whole genome shotgun (WGS) entry which is preliminary data.</text>
</comment>
<dbReference type="Pfam" id="PF13458">
    <property type="entry name" value="Peripla_BP_6"/>
    <property type="match status" value="1"/>
</dbReference>
<dbReference type="RefSeq" id="WP_207224906.1">
    <property type="nucleotide sequence ID" value="NZ_CBCSEB010000014.1"/>
</dbReference>
<keyword evidence="2 3" id="KW-0732">Signal</keyword>
<dbReference type="CDD" id="cd06346">
    <property type="entry name" value="PBP1_ABC_ligand_binding-like"/>
    <property type="match status" value="1"/>
</dbReference>
<dbReference type="SUPFAM" id="SSF53822">
    <property type="entry name" value="Periplasmic binding protein-like I"/>
    <property type="match status" value="1"/>
</dbReference>
<comment type="similarity">
    <text evidence="1">Belongs to the leucine-binding protein family.</text>
</comment>
<evidence type="ECO:0000256" key="3">
    <source>
        <dbReference type="SAM" id="SignalP"/>
    </source>
</evidence>